<dbReference type="AlphaFoldDB" id="A0A127F6M5"/>
<dbReference type="SUPFAM" id="SSF52821">
    <property type="entry name" value="Rhodanese/Cell cycle control phosphatase"/>
    <property type="match status" value="1"/>
</dbReference>
<feature type="domain" description="Rhodanese" evidence="1">
    <location>
        <begin position="19"/>
        <end position="102"/>
    </location>
</feature>
<organism evidence="2 3">
    <name type="scientific">Steroidobacter denitrificans</name>
    <dbReference type="NCBI Taxonomy" id="465721"/>
    <lineage>
        <taxon>Bacteria</taxon>
        <taxon>Pseudomonadati</taxon>
        <taxon>Pseudomonadota</taxon>
        <taxon>Gammaproteobacteria</taxon>
        <taxon>Steroidobacterales</taxon>
        <taxon>Steroidobacteraceae</taxon>
        <taxon>Steroidobacter</taxon>
    </lineage>
</organism>
<dbReference type="KEGG" id="sdf:ACG33_03005"/>
<evidence type="ECO:0000259" key="1">
    <source>
        <dbReference type="PROSITE" id="PS50206"/>
    </source>
</evidence>
<dbReference type="InterPro" id="IPR050229">
    <property type="entry name" value="GlpE_sulfurtransferase"/>
</dbReference>
<accession>A0A127F6M5</accession>
<dbReference type="PROSITE" id="PS50206">
    <property type="entry name" value="RHODANESE_3"/>
    <property type="match status" value="1"/>
</dbReference>
<dbReference type="InterPro" id="IPR001763">
    <property type="entry name" value="Rhodanese-like_dom"/>
</dbReference>
<dbReference type="Pfam" id="PF00581">
    <property type="entry name" value="Rhodanese"/>
    <property type="match status" value="1"/>
</dbReference>
<dbReference type="PANTHER" id="PTHR43031:SF17">
    <property type="entry name" value="SULFURTRANSFERASE YTWF-RELATED"/>
    <property type="match status" value="1"/>
</dbReference>
<name>A0A127F6M5_STEDE</name>
<dbReference type="InterPro" id="IPR036873">
    <property type="entry name" value="Rhodanese-like_dom_sf"/>
</dbReference>
<dbReference type="PANTHER" id="PTHR43031">
    <property type="entry name" value="FAD-DEPENDENT OXIDOREDUCTASE"/>
    <property type="match status" value="1"/>
</dbReference>
<evidence type="ECO:0000313" key="3">
    <source>
        <dbReference type="Proteomes" id="UP000070250"/>
    </source>
</evidence>
<proteinExistence type="predicted"/>
<dbReference type="SMART" id="SM00450">
    <property type="entry name" value="RHOD"/>
    <property type="match status" value="1"/>
</dbReference>
<sequence>MPEITPAEFIERRERGDILTLLDVREEWELQIAPVPGAIHIPMDQIIDRIGELDRSRETIILCRSGRRSLDVAKFLQQNGFQAVNLAGGVLAWSRDVDTSIPGY</sequence>
<keyword evidence="3" id="KW-1185">Reference proteome</keyword>
<gene>
    <name evidence="2" type="ORF">ACG33_03005</name>
</gene>
<protein>
    <recommendedName>
        <fullName evidence="1">Rhodanese domain-containing protein</fullName>
    </recommendedName>
</protein>
<evidence type="ECO:0000313" key="2">
    <source>
        <dbReference type="EMBL" id="AMN46093.1"/>
    </source>
</evidence>
<dbReference type="Proteomes" id="UP000070250">
    <property type="component" value="Chromosome"/>
</dbReference>
<dbReference type="STRING" id="465721.ACG33_03005"/>
<dbReference type="EMBL" id="CP011971">
    <property type="protein sequence ID" value="AMN46093.1"/>
    <property type="molecule type" value="Genomic_DNA"/>
</dbReference>
<reference evidence="2 3" key="1">
    <citation type="submission" date="2015-06" db="EMBL/GenBank/DDBJ databases">
        <title>A Comprehensive Approach to Explore the Metabolic and Phylogenetic Diversity of Bacterial Steroid Degradation in the Environment: Testosterone as an Example.</title>
        <authorList>
            <person name="Yang F.-C."/>
            <person name="Chen Y.-L."/>
            <person name="Yu C.-P."/>
            <person name="Tang S.-L."/>
            <person name="Wang P.-H."/>
            <person name="Ismail W."/>
            <person name="Wang C.-H."/>
            <person name="Yang C.-Y."/>
            <person name="Chiang Y.-R."/>
        </authorList>
    </citation>
    <scope>NUCLEOTIDE SEQUENCE [LARGE SCALE GENOMIC DNA]</scope>
    <source>
        <strain evidence="2 3">DSM 18526</strain>
    </source>
</reference>
<dbReference type="Gene3D" id="3.40.250.10">
    <property type="entry name" value="Rhodanese-like domain"/>
    <property type="match status" value="1"/>
</dbReference>